<sequence length="48" mass="5000">MVATAIIENKRNEKARQTSAGLFVPNFLQIPSSPGQRDGGKITASAAG</sequence>
<proteinExistence type="predicted"/>
<name>A0ABX5EN05_9BACL</name>
<evidence type="ECO:0000313" key="3">
    <source>
        <dbReference type="Proteomes" id="UP000238836"/>
    </source>
</evidence>
<evidence type="ECO:0000256" key="1">
    <source>
        <dbReference type="SAM" id="MobiDB-lite"/>
    </source>
</evidence>
<gene>
    <name evidence="2" type="ORF">CLV36_11834</name>
</gene>
<accession>A0ABX5EN05</accession>
<organism evidence="2 3">
    <name type="scientific">Laceyella sediminis</name>
    <dbReference type="NCBI Taxonomy" id="573074"/>
    <lineage>
        <taxon>Bacteria</taxon>
        <taxon>Bacillati</taxon>
        <taxon>Bacillota</taxon>
        <taxon>Bacilli</taxon>
        <taxon>Bacillales</taxon>
        <taxon>Thermoactinomycetaceae</taxon>
        <taxon>Laceyella</taxon>
    </lineage>
</organism>
<dbReference type="EMBL" id="PVTZ01000018">
    <property type="protein sequence ID" value="PRZ11965.1"/>
    <property type="molecule type" value="Genomic_DNA"/>
</dbReference>
<feature type="region of interest" description="Disordered" evidence="1">
    <location>
        <begin position="29"/>
        <end position="48"/>
    </location>
</feature>
<keyword evidence="3" id="KW-1185">Reference proteome</keyword>
<evidence type="ECO:0000313" key="2">
    <source>
        <dbReference type="EMBL" id="PRZ11965.1"/>
    </source>
</evidence>
<comment type="caution">
    <text evidence="2">The sequence shown here is derived from an EMBL/GenBank/DDBJ whole genome shotgun (WGS) entry which is preliminary data.</text>
</comment>
<protein>
    <submittedName>
        <fullName evidence="2">Uncharacterized protein</fullName>
    </submittedName>
</protein>
<reference evidence="2 3" key="1">
    <citation type="submission" date="2018-03" db="EMBL/GenBank/DDBJ databases">
        <title>Genomic Encyclopedia of Archaeal and Bacterial Type Strains, Phase II (KMG-II): from individual species to whole genera.</title>
        <authorList>
            <person name="Goeker M."/>
        </authorList>
    </citation>
    <scope>NUCLEOTIDE SEQUENCE [LARGE SCALE GENOMIC DNA]</scope>
    <source>
        <strain evidence="2 3">RHA1</strain>
    </source>
</reference>
<dbReference type="Proteomes" id="UP000238836">
    <property type="component" value="Unassembled WGS sequence"/>
</dbReference>